<feature type="binding site" evidence="8">
    <location>
        <begin position="133"/>
        <end position="137"/>
    </location>
    <ligand>
        <name>NADP(+)</name>
        <dbReference type="ChEBI" id="CHEBI:58349"/>
    </ligand>
</feature>
<dbReference type="GO" id="GO:0009423">
    <property type="term" value="P:chorismate biosynthetic process"/>
    <property type="evidence" value="ECO:0007669"/>
    <property type="project" value="UniProtKB-UniRule"/>
</dbReference>
<evidence type="ECO:0000256" key="7">
    <source>
        <dbReference type="ARBA" id="ARBA00049442"/>
    </source>
</evidence>
<keyword evidence="4 8" id="KW-0521">NADP</keyword>
<feature type="binding site" evidence="8">
    <location>
        <position position="253"/>
    </location>
    <ligand>
        <name>NADP(+)</name>
        <dbReference type="ChEBI" id="CHEBI:58349"/>
    </ligand>
</feature>
<evidence type="ECO:0000259" key="9">
    <source>
        <dbReference type="Pfam" id="PF01488"/>
    </source>
</evidence>
<dbReference type="UniPathway" id="UPA00053">
    <property type="reaction ID" value="UER00087"/>
</dbReference>
<dbReference type="InterPro" id="IPR011342">
    <property type="entry name" value="Shikimate_DH"/>
</dbReference>
<comment type="catalytic activity">
    <reaction evidence="7 8">
        <text>shikimate + NADP(+) = 3-dehydroshikimate + NADPH + H(+)</text>
        <dbReference type="Rhea" id="RHEA:17737"/>
        <dbReference type="ChEBI" id="CHEBI:15378"/>
        <dbReference type="ChEBI" id="CHEBI:16630"/>
        <dbReference type="ChEBI" id="CHEBI:36208"/>
        <dbReference type="ChEBI" id="CHEBI:57783"/>
        <dbReference type="ChEBI" id="CHEBI:58349"/>
        <dbReference type="EC" id="1.1.1.25"/>
    </reaction>
</comment>
<dbReference type="GO" id="GO:0009073">
    <property type="term" value="P:aromatic amino acid family biosynthetic process"/>
    <property type="evidence" value="ECO:0007669"/>
    <property type="project" value="UniProtKB-KW"/>
</dbReference>
<feature type="binding site" evidence="8">
    <location>
        <position position="230"/>
    </location>
    <ligand>
        <name>NADP(+)</name>
        <dbReference type="ChEBI" id="CHEBI:58349"/>
    </ligand>
</feature>
<evidence type="ECO:0000313" key="13">
    <source>
        <dbReference type="Proteomes" id="UP000184442"/>
    </source>
</evidence>
<dbReference type="Pfam" id="PF18317">
    <property type="entry name" value="SDH_C"/>
    <property type="match status" value="1"/>
</dbReference>
<reference evidence="12 13" key="1">
    <citation type="submission" date="2016-11" db="EMBL/GenBank/DDBJ databases">
        <authorList>
            <person name="Jaros S."/>
            <person name="Januszkiewicz K."/>
            <person name="Wedrychowicz H."/>
        </authorList>
    </citation>
    <scope>NUCLEOTIDE SEQUENCE [LARGE SCALE GENOMIC DNA]</scope>
    <source>
        <strain evidence="12 13">DSM 19022</strain>
    </source>
</reference>
<dbReference type="InterPro" id="IPR046346">
    <property type="entry name" value="Aminoacid_DH-like_N_sf"/>
</dbReference>
<comment type="similarity">
    <text evidence="8">Belongs to the shikimate dehydrogenase family.</text>
</comment>
<feature type="active site" description="Proton acceptor" evidence="8">
    <location>
        <position position="71"/>
    </location>
</feature>
<comment type="caution">
    <text evidence="8">Lacks conserved residue(s) required for the propagation of feature annotation.</text>
</comment>
<feature type="domain" description="SDH C-terminal" evidence="11">
    <location>
        <begin position="253"/>
        <end position="283"/>
    </location>
</feature>
<dbReference type="InterPro" id="IPR006151">
    <property type="entry name" value="Shikm_DH/Glu-tRNA_Rdtase"/>
</dbReference>
<dbReference type="PANTHER" id="PTHR21089">
    <property type="entry name" value="SHIKIMATE DEHYDROGENASE"/>
    <property type="match status" value="1"/>
</dbReference>
<dbReference type="Pfam" id="PF08501">
    <property type="entry name" value="Shikimate_dh_N"/>
    <property type="match status" value="1"/>
</dbReference>
<comment type="subunit">
    <text evidence="8">Homodimer.</text>
</comment>
<name>A0A1M6CA27_9FIRM</name>
<dbReference type="RefSeq" id="WP_073024530.1">
    <property type="nucleotide sequence ID" value="NZ_FQZS01000005.1"/>
</dbReference>
<feature type="binding site" evidence="8">
    <location>
        <position position="107"/>
    </location>
    <ligand>
        <name>shikimate</name>
        <dbReference type="ChEBI" id="CHEBI:36208"/>
    </ligand>
</feature>
<evidence type="ECO:0000256" key="2">
    <source>
        <dbReference type="ARBA" id="ARBA00012962"/>
    </source>
</evidence>
<keyword evidence="5 8" id="KW-0560">Oxidoreductase</keyword>
<dbReference type="NCBIfam" id="TIGR00507">
    <property type="entry name" value="aroE"/>
    <property type="match status" value="1"/>
</dbReference>
<dbReference type="SUPFAM" id="SSF51735">
    <property type="entry name" value="NAD(P)-binding Rossmann-fold domains"/>
    <property type="match status" value="1"/>
</dbReference>
<dbReference type="InterPro" id="IPR022893">
    <property type="entry name" value="Shikimate_DH_fam"/>
</dbReference>
<dbReference type="HAMAP" id="MF_00222">
    <property type="entry name" value="Shikimate_DH_AroE"/>
    <property type="match status" value="1"/>
</dbReference>
<dbReference type="STRING" id="1122184.SAMN02745176_00663"/>
<dbReference type="EC" id="1.1.1.25" evidence="2 8"/>
<feature type="binding site" evidence="8">
    <location>
        <position position="260"/>
    </location>
    <ligand>
        <name>shikimate</name>
        <dbReference type="ChEBI" id="CHEBI:36208"/>
    </ligand>
</feature>
<accession>A0A1M6CA27</accession>
<dbReference type="Gene3D" id="3.40.50.10860">
    <property type="entry name" value="Leucine Dehydrogenase, chain A, domain 1"/>
    <property type="match status" value="1"/>
</dbReference>
<dbReference type="GO" id="GO:0019632">
    <property type="term" value="P:shikimate metabolic process"/>
    <property type="evidence" value="ECO:0007669"/>
    <property type="project" value="InterPro"/>
</dbReference>
<feature type="domain" description="Quinate/shikimate 5-dehydrogenase/glutamyl-tRNA reductase" evidence="9">
    <location>
        <begin position="124"/>
        <end position="204"/>
    </location>
</feature>
<protein>
    <recommendedName>
        <fullName evidence="2 8">Shikimate dehydrogenase (NADP(+))</fullName>
        <shortName evidence="8">SDH</shortName>
        <ecNumber evidence="2 8">1.1.1.25</ecNumber>
    </recommendedName>
</protein>
<dbReference type="Gene3D" id="3.40.50.720">
    <property type="entry name" value="NAD(P)-binding Rossmann-like Domain"/>
    <property type="match status" value="1"/>
</dbReference>
<proteinExistence type="inferred from homology"/>
<feature type="binding site" evidence="8">
    <location>
        <position position="67"/>
    </location>
    <ligand>
        <name>shikimate</name>
        <dbReference type="ChEBI" id="CHEBI:36208"/>
    </ligand>
</feature>
<feature type="binding site" evidence="8">
    <location>
        <position position="232"/>
    </location>
    <ligand>
        <name>shikimate</name>
        <dbReference type="ChEBI" id="CHEBI:36208"/>
    </ligand>
</feature>
<keyword evidence="3 8" id="KW-0028">Amino-acid biosynthesis</keyword>
<dbReference type="AlphaFoldDB" id="A0A1M6CA27"/>
<evidence type="ECO:0000259" key="10">
    <source>
        <dbReference type="Pfam" id="PF08501"/>
    </source>
</evidence>
<sequence length="292" mass="32053">MPVNINTKMITLLGKPLSQSYAARMQNAAYRAAGLNMLYFYTEVDNEHLGDVINGIKHMNFAGFAVTKPNKVEVMKYVDEVDPLCEKMNASNTVVIKDGKLIAYNTDGVGFFRSLIEEAPELDVKNSVFLCLGAGGAARAICSVLAYNGAKKIYIASRTMSKVQELVDDINNNFAPIAEAVDMQNEEKFKEVVAASDVLMNNTGLGMPVSIDKTPVPKEYLRPGQICFDATYNPAKTRFLVEAEEVGCKIINGLGMSLYQGVAQIELWSGKEAPIEAMRQELMDILAGKEEK</sequence>
<dbReference type="PANTHER" id="PTHR21089:SF1">
    <property type="entry name" value="BIFUNCTIONAL 3-DEHYDROQUINATE DEHYDRATASE_SHIKIMATE DEHYDROGENASE, CHLOROPLASTIC"/>
    <property type="match status" value="1"/>
</dbReference>
<comment type="function">
    <text evidence="8">Involved in the biosynthesis of the chorismate, which leads to the biosynthesis of aromatic amino acids. Catalyzes the reversible NADPH linked reduction of 3-dehydroshikimate (DHSA) to yield shikimate (SA).</text>
</comment>
<feature type="binding site" evidence="8">
    <location>
        <position position="92"/>
    </location>
    <ligand>
        <name>shikimate</name>
        <dbReference type="ChEBI" id="CHEBI:36208"/>
    </ligand>
</feature>
<dbReference type="Pfam" id="PF01488">
    <property type="entry name" value="Shikimate_DH"/>
    <property type="match status" value="1"/>
</dbReference>
<dbReference type="GO" id="GO:0050661">
    <property type="term" value="F:NADP binding"/>
    <property type="evidence" value="ECO:0007669"/>
    <property type="project" value="InterPro"/>
</dbReference>
<evidence type="ECO:0000259" key="11">
    <source>
        <dbReference type="Pfam" id="PF18317"/>
    </source>
</evidence>
<evidence type="ECO:0000256" key="8">
    <source>
        <dbReference type="HAMAP-Rule" id="MF_00222"/>
    </source>
</evidence>
<dbReference type="InterPro" id="IPR041121">
    <property type="entry name" value="SDH_C"/>
</dbReference>
<dbReference type="SUPFAM" id="SSF53223">
    <property type="entry name" value="Aminoacid dehydrogenase-like, N-terminal domain"/>
    <property type="match status" value="1"/>
</dbReference>
<keyword evidence="6 8" id="KW-0057">Aromatic amino acid biosynthesis</keyword>
<dbReference type="InterPro" id="IPR036291">
    <property type="entry name" value="NAD(P)-bd_dom_sf"/>
</dbReference>
<evidence type="ECO:0000256" key="6">
    <source>
        <dbReference type="ARBA" id="ARBA00023141"/>
    </source>
</evidence>
<evidence type="ECO:0000256" key="4">
    <source>
        <dbReference type="ARBA" id="ARBA00022857"/>
    </source>
</evidence>
<dbReference type="Proteomes" id="UP000184442">
    <property type="component" value="Unassembled WGS sequence"/>
</dbReference>
<dbReference type="CDD" id="cd01065">
    <property type="entry name" value="NAD_bind_Shikimate_DH"/>
    <property type="match status" value="1"/>
</dbReference>
<gene>
    <name evidence="8" type="primary">aroE</name>
    <name evidence="12" type="ORF">SAMN02745176_00663</name>
</gene>
<dbReference type="GO" id="GO:0004764">
    <property type="term" value="F:shikimate 3-dehydrogenase (NADP+) activity"/>
    <property type="evidence" value="ECO:0007669"/>
    <property type="project" value="UniProtKB-UniRule"/>
</dbReference>
<organism evidence="12 13">
    <name type="scientific">Lutispora thermophila DSM 19022</name>
    <dbReference type="NCBI Taxonomy" id="1122184"/>
    <lineage>
        <taxon>Bacteria</taxon>
        <taxon>Bacillati</taxon>
        <taxon>Bacillota</taxon>
        <taxon>Clostridia</taxon>
        <taxon>Lutisporales</taxon>
        <taxon>Lutisporaceae</taxon>
        <taxon>Lutispora</taxon>
    </lineage>
</organism>
<evidence type="ECO:0000256" key="1">
    <source>
        <dbReference type="ARBA" id="ARBA00004871"/>
    </source>
</evidence>
<dbReference type="OrthoDB" id="9792692at2"/>
<evidence type="ECO:0000256" key="3">
    <source>
        <dbReference type="ARBA" id="ARBA00022605"/>
    </source>
</evidence>
<dbReference type="GO" id="GO:0008652">
    <property type="term" value="P:amino acid biosynthetic process"/>
    <property type="evidence" value="ECO:0007669"/>
    <property type="project" value="UniProtKB-KW"/>
</dbReference>
<keyword evidence="13" id="KW-1185">Reference proteome</keyword>
<evidence type="ECO:0000313" key="12">
    <source>
        <dbReference type="EMBL" id="SHI57578.1"/>
    </source>
</evidence>
<comment type="pathway">
    <text evidence="1 8">Metabolic intermediate biosynthesis; chorismate biosynthesis; chorismate from D-erythrose 4-phosphate and phosphoenolpyruvate: step 4/7.</text>
</comment>
<dbReference type="InterPro" id="IPR013708">
    <property type="entry name" value="Shikimate_DH-bd_N"/>
</dbReference>
<feature type="domain" description="Shikimate dehydrogenase substrate binding N-terminal" evidence="10">
    <location>
        <begin position="12"/>
        <end position="94"/>
    </location>
</feature>
<dbReference type="EMBL" id="FQZS01000005">
    <property type="protein sequence ID" value="SHI57578.1"/>
    <property type="molecule type" value="Genomic_DNA"/>
</dbReference>
<evidence type="ECO:0000256" key="5">
    <source>
        <dbReference type="ARBA" id="ARBA00023002"/>
    </source>
</evidence>